<dbReference type="AlphaFoldDB" id="A0A6C0HDB6"/>
<proteinExistence type="predicted"/>
<reference evidence="1" key="1">
    <citation type="journal article" date="2020" name="Nature">
        <title>Giant virus diversity and host interactions through global metagenomics.</title>
        <authorList>
            <person name="Schulz F."/>
            <person name="Roux S."/>
            <person name="Paez-Espino D."/>
            <person name="Jungbluth S."/>
            <person name="Walsh D.A."/>
            <person name="Denef V.J."/>
            <person name="McMahon K.D."/>
            <person name="Konstantinidis K.T."/>
            <person name="Eloe-Fadrosh E.A."/>
            <person name="Kyrpides N.C."/>
            <person name="Woyke T."/>
        </authorList>
    </citation>
    <scope>NUCLEOTIDE SEQUENCE</scope>
    <source>
        <strain evidence="1">GVMAG-M-3300023179-91</strain>
    </source>
</reference>
<accession>A0A6C0HDB6</accession>
<dbReference type="EMBL" id="MN739931">
    <property type="protein sequence ID" value="QHT78370.1"/>
    <property type="molecule type" value="Genomic_DNA"/>
</dbReference>
<protein>
    <submittedName>
        <fullName evidence="1">Uncharacterized protein</fullName>
    </submittedName>
</protein>
<evidence type="ECO:0000313" key="1">
    <source>
        <dbReference type="EMBL" id="QHT78370.1"/>
    </source>
</evidence>
<organism evidence="1">
    <name type="scientific">viral metagenome</name>
    <dbReference type="NCBI Taxonomy" id="1070528"/>
    <lineage>
        <taxon>unclassified sequences</taxon>
        <taxon>metagenomes</taxon>
        <taxon>organismal metagenomes</taxon>
    </lineage>
</organism>
<sequence length="257" mass="30681">MNLDERPIHIIYYICINPNKEWNKIVDFQLTEMYNSGILDSAVLHIEVCCELEDNIKVVEDFINAYFNEKKNCEYFFNLGTENNYEYQGINKLYKQALTAPEKVFIYFHSKGMFFNGFTNYNGRVINTNNVVSFENRLLTKYTFNKWKDILIMFQEEDNELNKVALFPATNGHCWFNFFWASGKYLNTCEKPIIYKKTEENDSHNIWPKGRFYYEMWLGSGDNSNGYVYNLLEDSYRNITHQEAIDSMFHFILKTEM</sequence>
<name>A0A6C0HDB6_9ZZZZ</name>